<dbReference type="Proteomes" id="UP000005332">
    <property type="component" value="Unassembled WGS sequence"/>
</dbReference>
<evidence type="ECO:0000313" key="3">
    <source>
        <dbReference type="Proteomes" id="UP000005332"/>
    </source>
</evidence>
<protein>
    <recommendedName>
        <fullName evidence="4">DUF2567 domain-containing protein</fullName>
    </recommendedName>
</protein>
<feature type="transmembrane region" description="Helical" evidence="1">
    <location>
        <begin position="18"/>
        <end position="41"/>
    </location>
</feature>
<gene>
    <name evidence="2" type="ORF">HMPREF9153_1807</name>
</gene>
<evidence type="ECO:0000313" key="2">
    <source>
        <dbReference type="EMBL" id="EGY76854.1"/>
    </source>
</evidence>
<feature type="transmembrane region" description="Helical" evidence="1">
    <location>
        <begin position="72"/>
        <end position="93"/>
    </location>
</feature>
<keyword evidence="1" id="KW-0812">Transmembrane</keyword>
<dbReference type="EMBL" id="AGBA01000015">
    <property type="protein sequence ID" value="EGY76854.1"/>
    <property type="molecule type" value="Genomic_DNA"/>
</dbReference>
<proteinExistence type="predicted"/>
<comment type="caution">
    <text evidence="2">The sequence shown here is derived from an EMBL/GenBank/DDBJ whole genome shotgun (WGS) entry which is preliminary data.</text>
</comment>
<evidence type="ECO:0008006" key="4">
    <source>
        <dbReference type="Google" id="ProtNLM"/>
    </source>
</evidence>
<organism evidence="2 3">
    <name type="scientific">Cutibacterium avidum ATCC 25577</name>
    <dbReference type="NCBI Taxonomy" id="997355"/>
    <lineage>
        <taxon>Bacteria</taxon>
        <taxon>Bacillati</taxon>
        <taxon>Actinomycetota</taxon>
        <taxon>Actinomycetes</taxon>
        <taxon>Propionibacteriales</taxon>
        <taxon>Propionibacteriaceae</taxon>
        <taxon>Cutibacterium</taxon>
    </lineage>
</organism>
<name>G4CZD5_9ACTN</name>
<evidence type="ECO:0000256" key="1">
    <source>
        <dbReference type="SAM" id="Phobius"/>
    </source>
</evidence>
<keyword evidence="3" id="KW-1185">Reference proteome</keyword>
<sequence length="191" mass="20226">MHPQEAVMNETIRAHGLAILRSSLLVVGMGVVLGGLAAPIWHSMVTLPTYTVGSDGAASTTEKGLTQVFSTDAVYCLVGLIVGLIIGFLSWVLMRRRGAWGVLAAGVSSCLSALACWWVGVLIGPDSFAERIVAAKTGEVVPVDFALHTWVSVLVWLLAAMVPMLIASLVTAWRRSPRTGRSEPATEASLD</sequence>
<dbReference type="PATRIC" id="fig|997355.3.peg.1778"/>
<dbReference type="HOGENOM" id="CLU_122376_0_0_11"/>
<reference evidence="2 3" key="1">
    <citation type="submission" date="2011-06" db="EMBL/GenBank/DDBJ databases">
        <authorList>
            <person name="Muzny D."/>
            <person name="Qin X."/>
            <person name="Deng J."/>
            <person name="Jiang H."/>
            <person name="Liu Y."/>
            <person name="Qu J."/>
            <person name="Song X.-Z."/>
            <person name="Zhang L."/>
            <person name="Thornton R."/>
            <person name="Coyle M."/>
            <person name="Francisco L."/>
            <person name="Jackson L."/>
            <person name="Javaid M."/>
            <person name="Korchina V."/>
            <person name="Kovar C."/>
            <person name="Mata R."/>
            <person name="Mathew T."/>
            <person name="Ngo R."/>
            <person name="Nguyen L."/>
            <person name="Nguyen N."/>
            <person name="Okwuonu G."/>
            <person name="Ongeri F."/>
            <person name="Pham C."/>
            <person name="Simmons D."/>
            <person name="Wilczek-Boney K."/>
            <person name="Hale W."/>
            <person name="Jakkamsetti A."/>
            <person name="Pham P."/>
            <person name="Ruth R."/>
            <person name="San Lucas F."/>
            <person name="Warren J."/>
            <person name="Zhang J."/>
            <person name="Zhao Z."/>
            <person name="Zhou C."/>
            <person name="Zhu D."/>
            <person name="Lee S."/>
            <person name="Bess C."/>
            <person name="Blankenburg K."/>
            <person name="Forbes L."/>
            <person name="Fu Q."/>
            <person name="Gubbala S."/>
            <person name="Hirani K."/>
            <person name="Jayaseelan J.C."/>
            <person name="Lara F."/>
            <person name="Munidasa M."/>
            <person name="Palculict T."/>
            <person name="Patil S."/>
            <person name="Pu L.-L."/>
            <person name="Saada N."/>
            <person name="Tang L."/>
            <person name="Weissenberger G."/>
            <person name="Zhu Y."/>
            <person name="Hemphill L."/>
            <person name="Shang Y."/>
            <person name="Youmans B."/>
            <person name="Ayvaz T."/>
            <person name="Ross M."/>
            <person name="Santibanez J."/>
            <person name="Aqrawi P."/>
            <person name="Gross S."/>
            <person name="Joshi V."/>
            <person name="Fowler G."/>
            <person name="Nazareth L."/>
            <person name="Reid J."/>
            <person name="Worley K."/>
            <person name="Petrosino J."/>
            <person name="Highlander S."/>
            <person name="Gibbs R."/>
        </authorList>
    </citation>
    <scope>NUCLEOTIDE SEQUENCE [LARGE SCALE GENOMIC DNA]</scope>
    <source>
        <strain evidence="2 3">ATCC 25577</strain>
    </source>
</reference>
<keyword evidence="1" id="KW-0472">Membrane</keyword>
<feature type="transmembrane region" description="Helical" evidence="1">
    <location>
        <begin position="100"/>
        <end position="120"/>
    </location>
</feature>
<dbReference type="AlphaFoldDB" id="G4CZD5"/>
<accession>G4CZD5</accession>
<feature type="transmembrane region" description="Helical" evidence="1">
    <location>
        <begin position="150"/>
        <end position="173"/>
    </location>
</feature>
<keyword evidence="1" id="KW-1133">Transmembrane helix</keyword>